<comment type="caution">
    <text evidence="4">The sequence shown here is derived from an EMBL/GenBank/DDBJ whole genome shotgun (WGS) entry which is preliminary data.</text>
</comment>
<dbReference type="HOGENOM" id="CLU_012066_2_0_1"/>
<dbReference type="PANTHER" id="PTHR33119:SF1">
    <property type="entry name" value="FE2OG DIOXYGENASE DOMAIN-CONTAINING PROTEIN"/>
    <property type="match status" value="1"/>
</dbReference>
<evidence type="ECO:0000313" key="5">
    <source>
        <dbReference type="Proteomes" id="UP000007129"/>
    </source>
</evidence>
<feature type="domain" description="DUF4246" evidence="3">
    <location>
        <begin position="33"/>
        <end position="103"/>
    </location>
</feature>
<dbReference type="Pfam" id="PF14033">
    <property type="entry name" value="DUF4246"/>
    <property type="match status" value="1"/>
</dbReference>
<name>K2QSZ8_MACPH</name>
<dbReference type="eggNOG" id="ENOG502QQIE">
    <property type="taxonomic scope" value="Eukaryota"/>
</dbReference>
<feature type="region of interest" description="Disordered" evidence="1">
    <location>
        <begin position="1"/>
        <end position="24"/>
    </location>
</feature>
<dbReference type="InterPro" id="IPR025340">
    <property type="entry name" value="DUF4246"/>
</dbReference>
<proteinExistence type="predicted"/>
<dbReference type="OrthoDB" id="415532at2759"/>
<sequence length="596" mass="67356">MARTTQIKRARRASSSDSPRSPPFHRALRLVRPGFGIPLNWRPGKYYGVGSAPFFPNAVSLWAATERTVRETSMLSMMNVLTDKDEWRRKVFDETIVDHWREEAVTSEGQGFTADMFAFCIAELRDKAKRHEESGMTVVLDGEAGVVKSDSIVSTQLKDALRAAVKQLEDVPAEDRDWHPGSNNQVLDLVHPSLYPLVYGRSKVAPRAEIGLEESLSFSGETETIPNPGEAESREEIQSSVAGGWPTLWSRKYQWLPAELRFAGDSDVKITSYINNLHPVQHKELYSVLEQLIAKAIPALSLTLSLVTNRMYGEDDLRIPCPTGAEYEDIGPEGDHANNSDEDDEDDDDDPEAFQRRRESRRKLIPPQPRAYRPMPPPAFDLRTAFATDGLQVIVKLANIHLTPANPRYAGGSWHVEGCLNERICATALYYYDCHNVADSRLAFRQRIKTDNLYYEKCYDQDDYAGIEYLYGIESEGPAVQDIGAVQTREGRLLCFPNVFQHQVQPFELVDKERPGHRKIVAVFLVDPYQRIVSTANVPPQQREWRDGGGDEGAVEGLMSLEEAKDIRLGLMDERRVYQAGVQKSFDETTFNFCEH</sequence>
<dbReference type="InParanoid" id="K2QSZ8"/>
<dbReference type="STRING" id="1126212.K2QSZ8"/>
<gene>
    <name evidence="4" type="ORF">MPH_09938</name>
</gene>
<protein>
    <submittedName>
        <fullName evidence="4">Uncharacterized protein</fullName>
    </submittedName>
</protein>
<organism evidence="4 5">
    <name type="scientific">Macrophomina phaseolina (strain MS6)</name>
    <name type="common">Charcoal rot fungus</name>
    <dbReference type="NCBI Taxonomy" id="1126212"/>
    <lineage>
        <taxon>Eukaryota</taxon>
        <taxon>Fungi</taxon>
        <taxon>Dikarya</taxon>
        <taxon>Ascomycota</taxon>
        <taxon>Pezizomycotina</taxon>
        <taxon>Dothideomycetes</taxon>
        <taxon>Dothideomycetes incertae sedis</taxon>
        <taxon>Botryosphaeriales</taxon>
        <taxon>Botryosphaeriaceae</taxon>
        <taxon>Macrophomina</taxon>
    </lineage>
</organism>
<dbReference type="Proteomes" id="UP000007129">
    <property type="component" value="Unassembled WGS sequence"/>
</dbReference>
<feature type="compositionally biased region" description="Basic residues" evidence="1">
    <location>
        <begin position="1"/>
        <end position="12"/>
    </location>
</feature>
<reference evidence="4 5" key="1">
    <citation type="journal article" date="2012" name="BMC Genomics">
        <title>Tools to kill: Genome of one of the most destructive plant pathogenic fungi Macrophomina phaseolina.</title>
        <authorList>
            <person name="Islam M.S."/>
            <person name="Haque M.S."/>
            <person name="Islam M.M."/>
            <person name="Emdad E.M."/>
            <person name="Halim A."/>
            <person name="Hossen Q.M.M."/>
            <person name="Hossain M.Z."/>
            <person name="Ahmed B."/>
            <person name="Rahim S."/>
            <person name="Rahman M.S."/>
            <person name="Alam M.M."/>
            <person name="Hou S."/>
            <person name="Wan X."/>
            <person name="Saito J.A."/>
            <person name="Alam M."/>
        </authorList>
    </citation>
    <scope>NUCLEOTIDE SEQUENCE [LARGE SCALE GENOMIC DNA]</scope>
    <source>
        <strain evidence="4 5">MS6</strain>
    </source>
</reference>
<evidence type="ECO:0000259" key="2">
    <source>
        <dbReference type="Pfam" id="PF14033"/>
    </source>
</evidence>
<evidence type="ECO:0000313" key="4">
    <source>
        <dbReference type="EMBL" id="EKG12946.1"/>
    </source>
</evidence>
<feature type="compositionally biased region" description="Acidic residues" evidence="1">
    <location>
        <begin position="340"/>
        <end position="352"/>
    </location>
</feature>
<dbReference type="InterPro" id="IPR049207">
    <property type="entry name" value="DUF4246_N"/>
</dbReference>
<dbReference type="VEuPathDB" id="FungiDB:MPH_09938"/>
<feature type="domain" description="DUF4246" evidence="2">
    <location>
        <begin position="115"/>
        <end position="547"/>
    </location>
</feature>
<feature type="region of interest" description="Disordered" evidence="1">
    <location>
        <begin position="318"/>
        <end position="373"/>
    </location>
</feature>
<evidence type="ECO:0000259" key="3">
    <source>
        <dbReference type="Pfam" id="PF21666"/>
    </source>
</evidence>
<dbReference type="InterPro" id="IPR049192">
    <property type="entry name" value="DUF4246_C"/>
</dbReference>
<dbReference type="EMBL" id="AHHD01000422">
    <property type="protein sequence ID" value="EKG12946.1"/>
    <property type="molecule type" value="Genomic_DNA"/>
</dbReference>
<dbReference type="AlphaFoldDB" id="K2QSZ8"/>
<evidence type="ECO:0000256" key="1">
    <source>
        <dbReference type="SAM" id="MobiDB-lite"/>
    </source>
</evidence>
<dbReference type="Pfam" id="PF21666">
    <property type="entry name" value="DUF4246_N"/>
    <property type="match status" value="1"/>
</dbReference>
<accession>K2QSZ8</accession>
<dbReference type="PANTHER" id="PTHR33119">
    <property type="entry name" value="IFI3P"/>
    <property type="match status" value="1"/>
</dbReference>